<dbReference type="Proteomes" id="UP000178912">
    <property type="component" value="Unassembled WGS sequence"/>
</dbReference>
<gene>
    <name evidence="1" type="ORF">RAG0_00794</name>
</gene>
<dbReference type="InterPro" id="IPR029071">
    <property type="entry name" value="Ubiquitin-like_domsf"/>
</dbReference>
<reference evidence="2" key="1">
    <citation type="submission" date="2016-03" db="EMBL/GenBank/DDBJ databases">
        <authorList>
            <person name="Guldener U."/>
        </authorList>
    </citation>
    <scope>NUCLEOTIDE SEQUENCE [LARGE SCALE GENOMIC DNA]</scope>
    <source>
        <strain evidence="2">04CH-RAC-A.6.1</strain>
    </source>
</reference>
<protein>
    <recommendedName>
        <fullName evidence="3">Ubiquitin-like domain-containing protein</fullName>
    </recommendedName>
</protein>
<dbReference type="OrthoDB" id="3553348at2759"/>
<evidence type="ECO:0008006" key="3">
    <source>
        <dbReference type="Google" id="ProtNLM"/>
    </source>
</evidence>
<dbReference type="EMBL" id="FJUX01000002">
    <property type="protein sequence ID" value="CZS89384.1"/>
    <property type="molecule type" value="Genomic_DNA"/>
</dbReference>
<organism evidence="1 2">
    <name type="scientific">Rhynchosporium agropyri</name>
    <dbReference type="NCBI Taxonomy" id="914238"/>
    <lineage>
        <taxon>Eukaryota</taxon>
        <taxon>Fungi</taxon>
        <taxon>Dikarya</taxon>
        <taxon>Ascomycota</taxon>
        <taxon>Pezizomycotina</taxon>
        <taxon>Leotiomycetes</taxon>
        <taxon>Helotiales</taxon>
        <taxon>Ploettnerulaceae</taxon>
        <taxon>Rhynchosporium</taxon>
    </lineage>
</organism>
<name>A0A1E1JYM7_9HELO</name>
<accession>A0A1E1JYM7</accession>
<evidence type="ECO:0000313" key="2">
    <source>
        <dbReference type="Proteomes" id="UP000178912"/>
    </source>
</evidence>
<dbReference type="SUPFAM" id="SSF54236">
    <property type="entry name" value="Ubiquitin-like"/>
    <property type="match status" value="1"/>
</dbReference>
<proteinExistence type="predicted"/>
<sequence length="144" mass="16210">MSSSAAIHEESRRPYQHMMHKIPEGIEFLFSDRLSSSVDATAKQLAAIYGLVKEKVIEEFRRLMAIKTFTADEDGTKIMPSDLMDEMWLAAIIDIQVHSPPDRITIVFVHLGGPTYSMSLPRRSTVLEVKKQIQAKRGKPVDGP</sequence>
<dbReference type="CDD" id="cd17039">
    <property type="entry name" value="Ubl_ubiquitin_like"/>
    <property type="match status" value="1"/>
</dbReference>
<evidence type="ECO:0000313" key="1">
    <source>
        <dbReference type="EMBL" id="CZS89384.1"/>
    </source>
</evidence>
<dbReference type="AlphaFoldDB" id="A0A1E1JYM7"/>
<keyword evidence="2" id="KW-1185">Reference proteome</keyword>